<dbReference type="PATRIC" id="fig|1230458.4.peg.1620"/>
<sequence>MLFALQIFEVRGLSTMQHDNPALRPIRFIDDAEAVADALDAVDELATHPVVGEVSREIAALARDAASNPDQHNLSQQ</sequence>
<proteinExistence type="predicted"/>
<reference evidence="1 2" key="1">
    <citation type="journal article" date="2014" name="PLoS Genet.">
        <title>Phylogenetically driven sequencing of extremely halophilic archaea reveals strategies for static and dynamic osmo-response.</title>
        <authorList>
            <person name="Becker E.A."/>
            <person name="Seitzer P.M."/>
            <person name="Tritt A."/>
            <person name="Larsen D."/>
            <person name="Krusor M."/>
            <person name="Yao A.I."/>
            <person name="Wu D."/>
            <person name="Madern D."/>
            <person name="Eisen J.A."/>
            <person name="Darling A.E."/>
            <person name="Facciotti M.T."/>
        </authorList>
    </citation>
    <scope>NUCLEOTIDE SEQUENCE [LARGE SCALE GENOMIC DNA]</scope>
    <source>
        <strain evidence="1 2">DSM 12281</strain>
    </source>
</reference>
<dbReference type="Proteomes" id="UP000011648">
    <property type="component" value="Unassembled WGS sequence"/>
</dbReference>
<evidence type="ECO:0000313" key="1">
    <source>
        <dbReference type="EMBL" id="ELY92880.1"/>
    </source>
</evidence>
<gene>
    <name evidence="1" type="ORF">C484_08153</name>
</gene>
<comment type="caution">
    <text evidence="1">The sequence shown here is derived from an EMBL/GenBank/DDBJ whole genome shotgun (WGS) entry which is preliminary data.</text>
</comment>
<accession>M0A283</accession>
<organism evidence="1 2">
    <name type="scientific">Natrialba taiwanensis DSM 12281</name>
    <dbReference type="NCBI Taxonomy" id="1230458"/>
    <lineage>
        <taxon>Archaea</taxon>
        <taxon>Methanobacteriati</taxon>
        <taxon>Methanobacteriota</taxon>
        <taxon>Stenosarchaea group</taxon>
        <taxon>Halobacteria</taxon>
        <taxon>Halobacteriales</taxon>
        <taxon>Natrialbaceae</taxon>
        <taxon>Natrialba</taxon>
    </lineage>
</organism>
<keyword evidence="2" id="KW-1185">Reference proteome</keyword>
<protein>
    <submittedName>
        <fullName evidence="1">Uncharacterized protein</fullName>
    </submittedName>
</protein>
<dbReference type="EMBL" id="AOIL01000023">
    <property type="protein sequence ID" value="ELY92880.1"/>
    <property type="molecule type" value="Genomic_DNA"/>
</dbReference>
<dbReference type="AlphaFoldDB" id="M0A283"/>
<evidence type="ECO:0000313" key="2">
    <source>
        <dbReference type="Proteomes" id="UP000011648"/>
    </source>
</evidence>
<name>M0A283_9EURY</name>